<dbReference type="InterPro" id="IPR043938">
    <property type="entry name" value="Ligase_CoA_dom"/>
</dbReference>
<dbReference type="Pfam" id="PF13380">
    <property type="entry name" value="CoA_binding_2"/>
    <property type="match status" value="1"/>
</dbReference>
<dbReference type="GO" id="GO:0005524">
    <property type="term" value="F:ATP binding"/>
    <property type="evidence" value="ECO:0007669"/>
    <property type="project" value="UniProtKB-KW"/>
</dbReference>
<dbReference type="SUPFAM" id="SSF51735">
    <property type="entry name" value="NAD(P)-binding Rossmann-fold domains"/>
    <property type="match status" value="1"/>
</dbReference>
<feature type="domain" description="CoA-binding" evidence="4">
    <location>
        <begin position="14"/>
        <end position="109"/>
    </location>
</feature>
<dbReference type="Gene3D" id="3.40.50.720">
    <property type="entry name" value="NAD(P)-binding Rossmann-like Domain"/>
    <property type="match status" value="1"/>
</dbReference>
<dbReference type="Pfam" id="PF13607">
    <property type="entry name" value="Succ_CoA_lig"/>
    <property type="match status" value="1"/>
</dbReference>
<keyword evidence="3" id="KW-0067">ATP-binding</keyword>
<dbReference type="PANTHER" id="PTHR43334:SF2">
    <property type="entry name" value="ACETATE--COA LIGASE [ADP-FORMING]"/>
    <property type="match status" value="1"/>
</dbReference>
<dbReference type="InterPro" id="IPR016102">
    <property type="entry name" value="Succinyl-CoA_synth-like"/>
</dbReference>
<dbReference type="PANTHER" id="PTHR43334">
    <property type="entry name" value="ACETATE--COA LIGASE [ADP-FORMING]"/>
    <property type="match status" value="1"/>
</dbReference>
<evidence type="ECO:0000313" key="6">
    <source>
        <dbReference type="Proteomes" id="UP000186851"/>
    </source>
</evidence>
<reference evidence="5" key="2">
    <citation type="journal article" date="2022" name="Nat. Microbiol.">
        <title>A closed Candidatus Odinarchaeum chromosome exposes Asgard archaeal viruses.</title>
        <authorList>
            <person name="Tamarit D."/>
            <person name="Caceres E.F."/>
            <person name="Krupovic M."/>
            <person name="Nijland R."/>
            <person name="Eme L."/>
            <person name="Robinson N.P."/>
            <person name="Ettema T.J.G."/>
        </authorList>
    </citation>
    <scope>NUCLEOTIDE SEQUENCE</scope>
    <source>
        <strain evidence="5">LCB_4</strain>
    </source>
</reference>
<evidence type="ECO:0000256" key="1">
    <source>
        <dbReference type="ARBA" id="ARBA00022598"/>
    </source>
</evidence>
<gene>
    <name evidence="5" type="ORF">OdinLCB4_004540</name>
</gene>
<accession>A0AAF0D176</accession>
<dbReference type="SMART" id="SM00881">
    <property type="entry name" value="CoA_binding"/>
    <property type="match status" value="1"/>
</dbReference>
<proteinExistence type="predicted"/>
<dbReference type="InterPro" id="IPR051538">
    <property type="entry name" value="Acyl-CoA_Synth/Transferase"/>
</dbReference>
<dbReference type="Gene3D" id="3.40.50.261">
    <property type="entry name" value="Succinyl-CoA synthetase domains"/>
    <property type="match status" value="2"/>
</dbReference>
<dbReference type="KEGG" id="oyw:OdinLCB4_004540"/>
<keyword evidence="2" id="KW-0547">Nucleotide-binding</keyword>
<evidence type="ECO:0000256" key="3">
    <source>
        <dbReference type="ARBA" id="ARBA00022840"/>
    </source>
</evidence>
<dbReference type="SUPFAM" id="SSF52210">
    <property type="entry name" value="Succinyl-CoA synthetase domains"/>
    <property type="match status" value="2"/>
</dbReference>
<dbReference type="Pfam" id="PF19045">
    <property type="entry name" value="Ligase_CoA_2"/>
    <property type="match status" value="1"/>
</dbReference>
<dbReference type="AlphaFoldDB" id="A0AAF0D176"/>
<dbReference type="Proteomes" id="UP000186851">
    <property type="component" value="Chromosome"/>
</dbReference>
<dbReference type="GO" id="GO:0043758">
    <property type="term" value="F:acetate-CoA ligase (ADP-forming) activity"/>
    <property type="evidence" value="ECO:0007669"/>
    <property type="project" value="InterPro"/>
</dbReference>
<dbReference type="InterPro" id="IPR036291">
    <property type="entry name" value="NAD(P)-bd_dom_sf"/>
</dbReference>
<evidence type="ECO:0000313" key="5">
    <source>
        <dbReference type="EMBL" id="WEU39755.1"/>
    </source>
</evidence>
<evidence type="ECO:0000259" key="4">
    <source>
        <dbReference type="SMART" id="SM00881"/>
    </source>
</evidence>
<keyword evidence="1" id="KW-0436">Ligase</keyword>
<dbReference type="EMBL" id="CP091871">
    <property type="protein sequence ID" value="WEU39755.1"/>
    <property type="molecule type" value="Genomic_DNA"/>
</dbReference>
<sequence>MLSESVVLEQMKHIIEPKSIAIVGASDQIYKVGGTITRNLITSEYRGKVYLVNPKKETIYGRRVYRSLLDIEGEVELVEIVVPAPQVPSVLEEAGRKGVKGAVIISSGFSEVGNLELQEQVYNIGRKYGMRLIGPNCFGIVNTTIGLDLTFTFTHASKGDISFISQSGAMCCGALDWAALNEVGFAKFINLGNKVDVDEADVLIYLKSDEQTKVIAMYIEGFKNGRRFYEVAREVCKIKPVIALKAGFSEAGSRASRSHTGSLSGSDQVITAAFKQAGIIRVYDIEALLDSAVAFSEQPLPAGCNVAIVSNAGGLGVMTADWFSSLGFNVPVLSSEVQSKIKSSVLDIGSVVNPIDMTGAADYNSYYNVIKTLMEDPNINVIVPIYVSQGLVTSDIPAKAVVDVLKEYRKTTLTFWVGGASITDGRMILRRNRVPCFSSAERLAKVAKAMYDYNVFRRRYGQVREIEDR</sequence>
<dbReference type="InterPro" id="IPR032875">
    <property type="entry name" value="Succ_CoA_lig_flav_dom"/>
</dbReference>
<reference evidence="5" key="1">
    <citation type="journal article" date="2017" name="Nature">
        <title>Asgard archaea illuminate the origin of eukaryotic cellular complexity.</title>
        <authorList>
            <person name="Zaremba-Niedzwiedzka K."/>
            <person name="Caceres E.F."/>
            <person name="Saw J.H."/>
            <person name="Backstrom D."/>
            <person name="Juzokaite L."/>
            <person name="Vancaester E."/>
            <person name="Seitz K.W."/>
            <person name="Anantharaman K."/>
            <person name="Starnawski P."/>
            <person name="Kjeldsen K.U."/>
            <person name="Scott M.B."/>
            <person name="Nunoura T."/>
            <person name="Banfield J.F."/>
            <person name="Schramm A."/>
            <person name="Baker B.J."/>
            <person name="Spang A."/>
            <person name="Ettema T.J.G."/>
        </authorList>
    </citation>
    <scope>NUCLEOTIDE SEQUENCE</scope>
    <source>
        <strain evidence="5">LCB_4</strain>
    </source>
</reference>
<organism evidence="5 6">
    <name type="scientific">Odinarchaeota yellowstonii (strain LCB_4)</name>
    <dbReference type="NCBI Taxonomy" id="1841599"/>
    <lineage>
        <taxon>Archaea</taxon>
        <taxon>Promethearchaeati</taxon>
        <taxon>Candidatus Odinarchaeota</taxon>
        <taxon>Candidatus Odinarchaeia</taxon>
        <taxon>Candidatus Odinarchaeales</taxon>
        <taxon>Candidatus Odinarchaeaceae</taxon>
        <taxon>Candidatus Odinarchaeum</taxon>
    </lineage>
</organism>
<name>A0AAF0D176_ODILC</name>
<dbReference type="InterPro" id="IPR003781">
    <property type="entry name" value="CoA-bd"/>
</dbReference>
<evidence type="ECO:0000256" key="2">
    <source>
        <dbReference type="ARBA" id="ARBA00022741"/>
    </source>
</evidence>
<protein>
    <submittedName>
        <fullName evidence="5">CoA-binding protein</fullName>
    </submittedName>
</protein>